<sequence>EILPDMLAEKGIEKTELPQLTTEITTKALRDA</sequence>
<organism evidence="1">
    <name type="scientific">Salmonella enterica subsp. salamae</name>
    <dbReference type="NCBI Taxonomy" id="59202"/>
    <lineage>
        <taxon>Bacteria</taxon>
        <taxon>Pseudomonadati</taxon>
        <taxon>Pseudomonadota</taxon>
        <taxon>Gammaproteobacteria</taxon>
        <taxon>Enterobacterales</taxon>
        <taxon>Enterobacteriaceae</taxon>
        <taxon>Salmonella</taxon>
    </lineage>
</organism>
<dbReference type="Proteomes" id="UP000885342">
    <property type="component" value="Unassembled WGS sequence"/>
</dbReference>
<reference evidence="1" key="1">
    <citation type="submission" date="2018-08" db="EMBL/GenBank/DDBJ databases">
        <authorList>
            <consortium name="GenomeTrakr network: Whole genome sequencing for foodborne pathogen traceback"/>
        </authorList>
    </citation>
    <scope>NUCLEOTIDE SEQUENCE [LARGE SCALE GENOMIC DNA]</scope>
    <source>
        <strain evidence="1">FDA00003943</strain>
    </source>
</reference>
<dbReference type="AlphaFoldDB" id="A0A6C8YJU1"/>
<feature type="non-terminal residue" evidence="1">
    <location>
        <position position="1"/>
    </location>
</feature>
<dbReference type="GO" id="GO:0016787">
    <property type="term" value="F:hydrolase activity"/>
    <property type="evidence" value="ECO:0007669"/>
    <property type="project" value="UniProtKB-KW"/>
</dbReference>
<accession>A0A6C8YJU1</accession>
<dbReference type="EMBL" id="RSKH01000041">
    <property type="protein sequence ID" value="MII82066.1"/>
    <property type="molecule type" value="Genomic_DNA"/>
</dbReference>
<comment type="caution">
    <text evidence="1">The sequence shown here is derived from an EMBL/GenBank/DDBJ whole genome shotgun (WGS) entry which is preliminary data.</text>
</comment>
<keyword evidence="1" id="KW-0378">Hydrolase</keyword>
<evidence type="ECO:0000313" key="1">
    <source>
        <dbReference type="EMBL" id="MII82066.1"/>
    </source>
</evidence>
<name>A0A6C8YJU1_SALER</name>
<proteinExistence type="predicted"/>
<gene>
    <name evidence="1" type="ORF">AIF45_24160</name>
</gene>
<protein>
    <submittedName>
        <fullName evidence="1">Hydrolase</fullName>
    </submittedName>
</protein>